<evidence type="ECO:0000313" key="2">
    <source>
        <dbReference type="EMBL" id="GIX82434.1"/>
    </source>
</evidence>
<accession>A0AAV4NC79</accession>
<name>A0AAV4NC79_CAEEX</name>
<protein>
    <submittedName>
        <fullName evidence="2">Uncharacterized protein</fullName>
    </submittedName>
</protein>
<sequence length="98" mass="11326">MLSLLVYKNEVNNKENCSFGSHGDMTTKSSSSIREAQMSDDNLSKTIICFEYNQRDENFINCADRRYLMNQSDLYRYAPDLDAEEAQLVIPSQEKRVS</sequence>
<dbReference type="EMBL" id="BPLR01020783">
    <property type="protein sequence ID" value="GIX82434.1"/>
    <property type="molecule type" value="Genomic_DNA"/>
</dbReference>
<dbReference type="AlphaFoldDB" id="A0AAV4NC79"/>
<gene>
    <name evidence="2" type="ORF">CEXT_812861</name>
</gene>
<keyword evidence="3" id="KW-1185">Reference proteome</keyword>
<dbReference type="Proteomes" id="UP001054945">
    <property type="component" value="Unassembled WGS sequence"/>
</dbReference>
<evidence type="ECO:0000313" key="3">
    <source>
        <dbReference type="Proteomes" id="UP001054945"/>
    </source>
</evidence>
<organism evidence="2 3">
    <name type="scientific">Caerostris extrusa</name>
    <name type="common">Bark spider</name>
    <name type="synonym">Caerostris bankana</name>
    <dbReference type="NCBI Taxonomy" id="172846"/>
    <lineage>
        <taxon>Eukaryota</taxon>
        <taxon>Metazoa</taxon>
        <taxon>Ecdysozoa</taxon>
        <taxon>Arthropoda</taxon>
        <taxon>Chelicerata</taxon>
        <taxon>Arachnida</taxon>
        <taxon>Araneae</taxon>
        <taxon>Araneomorphae</taxon>
        <taxon>Entelegynae</taxon>
        <taxon>Araneoidea</taxon>
        <taxon>Araneidae</taxon>
        <taxon>Caerostris</taxon>
    </lineage>
</organism>
<proteinExistence type="predicted"/>
<evidence type="ECO:0000256" key="1">
    <source>
        <dbReference type="SAM" id="MobiDB-lite"/>
    </source>
</evidence>
<comment type="caution">
    <text evidence="2">The sequence shown here is derived from an EMBL/GenBank/DDBJ whole genome shotgun (WGS) entry which is preliminary data.</text>
</comment>
<feature type="region of interest" description="Disordered" evidence="1">
    <location>
        <begin position="17"/>
        <end position="37"/>
    </location>
</feature>
<reference evidence="2 3" key="1">
    <citation type="submission" date="2021-06" db="EMBL/GenBank/DDBJ databases">
        <title>Caerostris extrusa draft genome.</title>
        <authorList>
            <person name="Kono N."/>
            <person name="Arakawa K."/>
        </authorList>
    </citation>
    <scope>NUCLEOTIDE SEQUENCE [LARGE SCALE GENOMIC DNA]</scope>
</reference>